<feature type="compositionally biased region" description="Low complexity" evidence="1">
    <location>
        <begin position="104"/>
        <end position="113"/>
    </location>
</feature>
<protein>
    <submittedName>
        <fullName evidence="2">Uncharacterized protein</fullName>
    </submittedName>
</protein>
<dbReference type="Proteomes" id="UP000298663">
    <property type="component" value="Unassembled WGS sequence"/>
</dbReference>
<sequence length="260" mass="28988">MDRSRLRSPLLSSPPVLVKMPPYYGESSDEDVKPPARPKLITKSASRTPVVFQARTRTPPLMRLGSPAPTRSKPAVKKEVVDPTYKPSCEPPHSPAPPRRSARSRSAPRSGAAEIPSQFLEYRRPVRARSRPFYGEDTDDEGEKKPALELKSLAIRPLTPPAKARTPLARGRTPPARPAAQQNAPRSPGPRARSPGPKVGAKRRIAETSSEDEDERKKHDDEDRCAELKIEAMQMKEDMKKAMEYLQKLNRRLNSVIALL</sequence>
<dbReference type="EMBL" id="AZBU02000002">
    <property type="protein sequence ID" value="TKR94337.1"/>
    <property type="molecule type" value="Genomic_DNA"/>
</dbReference>
<proteinExistence type="predicted"/>
<organism evidence="2 3">
    <name type="scientific">Steinernema carpocapsae</name>
    <name type="common">Entomopathogenic nematode</name>
    <dbReference type="NCBI Taxonomy" id="34508"/>
    <lineage>
        <taxon>Eukaryota</taxon>
        <taxon>Metazoa</taxon>
        <taxon>Ecdysozoa</taxon>
        <taxon>Nematoda</taxon>
        <taxon>Chromadorea</taxon>
        <taxon>Rhabditida</taxon>
        <taxon>Tylenchina</taxon>
        <taxon>Panagrolaimomorpha</taxon>
        <taxon>Strongyloidoidea</taxon>
        <taxon>Steinernematidae</taxon>
        <taxon>Steinernema</taxon>
    </lineage>
</organism>
<evidence type="ECO:0000313" key="2">
    <source>
        <dbReference type="EMBL" id="TKR94337.1"/>
    </source>
</evidence>
<accession>A0A4U5PD31</accession>
<reference evidence="2 3" key="2">
    <citation type="journal article" date="2019" name="G3 (Bethesda)">
        <title>Hybrid Assembly of the Genome of the Entomopathogenic Nematode Steinernema carpocapsae Identifies the X-Chromosome.</title>
        <authorList>
            <person name="Serra L."/>
            <person name="Macchietto M."/>
            <person name="Macias-Munoz A."/>
            <person name="McGill C.J."/>
            <person name="Rodriguez I.M."/>
            <person name="Rodriguez B."/>
            <person name="Murad R."/>
            <person name="Mortazavi A."/>
        </authorList>
    </citation>
    <scope>NUCLEOTIDE SEQUENCE [LARGE SCALE GENOMIC DNA]</scope>
    <source>
        <strain evidence="2 3">ALL</strain>
    </source>
</reference>
<feature type="compositionally biased region" description="Low complexity" evidence="1">
    <location>
        <begin position="164"/>
        <end position="197"/>
    </location>
</feature>
<feature type="compositionally biased region" description="Basic and acidic residues" evidence="1">
    <location>
        <begin position="215"/>
        <end position="224"/>
    </location>
</feature>
<feature type="compositionally biased region" description="Pro residues" evidence="1">
    <location>
        <begin position="89"/>
        <end position="98"/>
    </location>
</feature>
<name>A0A4U5PD31_STECR</name>
<evidence type="ECO:0000313" key="3">
    <source>
        <dbReference type="Proteomes" id="UP000298663"/>
    </source>
</evidence>
<comment type="caution">
    <text evidence="2">The sequence shown here is derived from an EMBL/GenBank/DDBJ whole genome shotgun (WGS) entry which is preliminary data.</text>
</comment>
<reference evidence="2 3" key="1">
    <citation type="journal article" date="2015" name="Genome Biol.">
        <title>Comparative genomics of Steinernema reveals deeply conserved gene regulatory networks.</title>
        <authorList>
            <person name="Dillman A.R."/>
            <person name="Macchietto M."/>
            <person name="Porter C.F."/>
            <person name="Rogers A."/>
            <person name="Williams B."/>
            <person name="Antoshechkin I."/>
            <person name="Lee M.M."/>
            <person name="Goodwin Z."/>
            <person name="Lu X."/>
            <person name="Lewis E.E."/>
            <person name="Goodrich-Blair H."/>
            <person name="Stock S.P."/>
            <person name="Adams B.J."/>
            <person name="Sternberg P.W."/>
            <person name="Mortazavi A."/>
        </authorList>
    </citation>
    <scope>NUCLEOTIDE SEQUENCE [LARGE SCALE GENOMIC DNA]</scope>
    <source>
        <strain evidence="2 3">ALL</strain>
    </source>
</reference>
<keyword evidence="3" id="KW-1185">Reference proteome</keyword>
<dbReference type="AlphaFoldDB" id="A0A4U5PD31"/>
<gene>
    <name evidence="2" type="ORF">L596_008631</name>
</gene>
<evidence type="ECO:0000256" key="1">
    <source>
        <dbReference type="SAM" id="MobiDB-lite"/>
    </source>
</evidence>
<feature type="region of interest" description="Disordered" evidence="1">
    <location>
        <begin position="1"/>
        <end position="224"/>
    </location>
</feature>